<feature type="transmembrane region" description="Helical" evidence="6">
    <location>
        <begin position="310"/>
        <end position="334"/>
    </location>
</feature>
<evidence type="ECO:0000256" key="6">
    <source>
        <dbReference type="SAM" id="Phobius"/>
    </source>
</evidence>
<dbReference type="NCBIfam" id="TIGR00797">
    <property type="entry name" value="matE"/>
    <property type="match status" value="1"/>
</dbReference>
<dbReference type="InterPro" id="IPR002528">
    <property type="entry name" value="MATE_fam"/>
</dbReference>
<dbReference type="PANTHER" id="PTHR42893:SF46">
    <property type="entry name" value="PROTEIN DETOXIFICATION 44, CHLOROPLASTIC"/>
    <property type="match status" value="1"/>
</dbReference>
<comment type="similarity">
    <text evidence="2">Belongs to the multi antimicrobial extrusion (MATE) (TC 2.A.66.1) family.</text>
</comment>
<evidence type="ECO:0000256" key="2">
    <source>
        <dbReference type="ARBA" id="ARBA00010199"/>
    </source>
</evidence>
<feature type="transmembrane region" description="Helical" evidence="6">
    <location>
        <begin position="228"/>
        <end position="254"/>
    </location>
</feature>
<feature type="transmembrane region" description="Helical" evidence="6">
    <location>
        <begin position="266"/>
        <end position="289"/>
    </location>
</feature>
<name>A0ABY4MY37_9MICO</name>
<evidence type="ECO:0000313" key="7">
    <source>
        <dbReference type="EMBL" id="UQN14684.1"/>
    </source>
</evidence>
<evidence type="ECO:0000256" key="5">
    <source>
        <dbReference type="ARBA" id="ARBA00023136"/>
    </source>
</evidence>
<reference evidence="7" key="1">
    <citation type="submission" date="2022-05" db="EMBL/GenBank/DDBJ databases">
        <title>Complete genome sequence of toluene-degrading Gulosibacter sediminis strain ACHW.36C.</title>
        <authorList>
            <person name="Wai A.C."/>
            <person name="Lai G.K."/>
            <person name="Griffin S.D."/>
            <person name="Leung F.C."/>
        </authorList>
    </citation>
    <scope>NUCLEOTIDE SEQUENCE [LARGE SCALE GENOMIC DNA]</scope>
    <source>
        <strain evidence="7">ACHW.36C</strain>
    </source>
</reference>
<keyword evidence="3 6" id="KW-0812">Transmembrane</keyword>
<feature type="transmembrane region" description="Helical" evidence="6">
    <location>
        <begin position="376"/>
        <end position="399"/>
    </location>
</feature>
<feature type="transmembrane region" description="Helical" evidence="6">
    <location>
        <begin position="160"/>
        <end position="179"/>
    </location>
</feature>
<proteinExistence type="inferred from homology"/>
<dbReference type="CDD" id="cd13136">
    <property type="entry name" value="MATE_DinF_like"/>
    <property type="match status" value="1"/>
</dbReference>
<feature type="transmembrane region" description="Helical" evidence="6">
    <location>
        <begin position="346"/>
        <end position="364"/>
    </location>
</feature>
<feature type="transmembrane region" description="Helical" evidence="6">
    <location>
        <begin position="92"/>
        <end position="117"/>
    </location>
</feature>
<keyword evidence="5 6" id="KW-0472">Membrane</keyword>
<sequence length="440" mass="45249">MATQQLTRRMLALAIPALGALIAQPLFVATDTAMVGHLGEPVLAGLAVGSTVVSTLVGLMVFLAYTTTPTVARRLGAGDKPGAVRAGIDGMWLGFACGIVLLLVGLPLAAPVVAGFAQDAMVAQAAMSYLTISLWGLPGMLLTLAATGLLRGLQDTRTPLVVSVAGALANVVLNAVFIYGLNLGIAGSALGTVVAEWGMALVYVVIARRAAIAHGVSLRPGIGDPRQALTASGLMILRTVTMRIALILLVWAGGQLGVTELATLQVTYTIFNVLVFVLDALAIAAQAMVGHDLGVGDRDTVRRVTRLLTWWGIGLGAVLGVLVVAASGVLGFIFTTDSRVLDLLPGAIATMAATLPLCGFVFALDGVLIGAGDIAYLAWVGLINLAVFVACVWLVLVFVPGDAGLFWLWAAYGGGFMLSRGVTLGARVAGSRWVVTGASR</sequence>
<dbReference type="Pfam" id="PF01554">
    <property type="entry name" value="MatE"/>
    <property type="match status" value="2"/>
</dbReference>
<keyword evidence="4 6" id="KW-1133">Transmembrane helix</keyword>
<gene>
    <name evidence="7" type="ORF">M3M28_11675</name>
</gene>
<organism evidence="7">
    <name type="scientific">Gulosibacter sediminis</name>
    <dbReference type="NCBI Taxonomy" id="1729695"/>
    <lineage>
        <taxon>Bacteria</taxon>
        <taxon>Bacillati</taxon>
        <taxon>Actinomycetota</taxon>
        <taxon>Actinomycetes</taxon>
        <taxon>Micrococcales</taxon>
        <taxon>Microbacteriaceae</taxon>
        <taxon>Gulosibacter</taxon>
    </lineage>
</organism>
<feature type="transmembrane region" description="Helical" evidence="6">
    <location>
        <begin position="129"/>
        <end position="153"/>
    </location>
</feature>
<evidence type="ECO:0000256" key="4">
    <source>
        <dbReference type="ARBA" id="ARBA00022989"/>
    </source>
</evidence>
<feature type="transmembrane region" description="Helical" evidence="6">
    <location>
        <begin position="405"/>
        <end position="423"/>
    </location>
</feature>
<protein>
    <submittedName>
        <fullName evidence="7">MATE family efflux transporter</fullName>
    </submittedName>
</protein>
<evidence type="ECO:0000256" key="1">
    <source>
        <dbReference type="ARBA" id="ARBA00004141"/>
    </source>
</evidence>
<dbReference type="EMBL" id="CP097160">
    <property type="protein sequence ID" value="UQN14684.1"/>
    <property type="molecule type" value="Genomic_DNA"/>
</dbReference>
<comment type="subcellular location">
    <subcellularLocation>
        <location evidence="1">Membrane</location>
        <topology evidence="1">Multi-pass membrane protein</topology>
    </subcellularLocation>
</comment>
<feature type="transmembrane region" description="Helical" evidence="6">
    <location>
        <begin position="45"/>
        <end position="65"/>
    </location>
</feature>
<feature type="transmembrane region" description="Helical" evidence="6">
    <location>
        <begin position="185"/>
        <end position="207"/>
    </location>
</feature>
<evidence type="ECO:0000256" key="3">
    <source>
        <dbReference type="ARBA" id="ARBA00022692"/>
    </source>
</evidence>
<dbReference type="PANTHER" id="PTHR42893">
    <property type="entry name" value="PROTEIN DETOXIFICATION 44, CHLOROPLASTIC-RELATED"/>
    <property type="match status" value="1"/>
</dbReference>
<accession>A0ABY4MY37</accession>
<dbReference type="InterPro" id="IPR044644">
    <property type="entry name" value="DinF-like"/>
</dbReference>